<sequence length="283" mass="31775">TCHLDAMLKYILILSSPEINELEPSGHLDFYPNGGRRPHGCSHPLGEHHSHHDIGCEIVPSWQLYIESINTDCPFFGYVCDNFRNFSAAKCVDGCGDGSLCAPLGHRANEWQQYKKAESVKMYLFAGHSTPACRYHYYVKAQVSESNDADDEDFKARPPQGLMFIQLTGSKKHIGPLQARKSNQKDVECLVSSKDLGSIIRTDVKWQPGHSPPFDYNFFGPNEFGVPYPPRPFIPKPPALRVERFEVTNLENGISEQFCAIGKPILYPNQVKPFFKGGECAQP</sequence>
<evidence type="ECO:0000313" key="6">
    <source>
        <dbReference type="Proteomes" id="UP000694941"/>
    </source>
</evidence>
<dbReference type="Pfam" id="PF00151">
    <property type="entry name" value="Lipase"/>
    <property type="match status" value="1"/>
</dbReference>
<evidence type="ECO:0000256" key="3">
    <source>
        <dbReference type="ARBA" id="ARBA00022525"/>
    </source>
</evidence>
<feature type="domain" description="Lipase" evidence="5">
    <location>
        <begin position="25"/>
        <end position="131"/>
    </location>
</feature>
<accession>A0ABM1RW18</accession>
<dbReference type="Gene3D" id="3.40.50.1820">
    <property type="entry name" value="alpha/beta hydrolase"/>
    <property type="match status" value="1"/>
</dbReference>
<name>A0ABM1RW18_LIMPO</name>
<protein>
    <submittedName>
        <fullName evidence="7">Hepatic triacylglycerol lipase-like</fullName>
    </submittedName>
</protein>
<dbReference type="InterPro" id="IPR000734">
    <property type="entry name" value="TAG_lipase"/>
</dbReference>
<reference evidence="7" key="1">
    <citation type="submission" date="2025-08" db="UniProtKB">
        <authorList>
            <consortium name="RefSeq"/>
        </authorList>
    </citation>
    <scope>IDENTIFICATION</scope>
    <source>
        <tissue evidence="7">Muscle</tissue>
    </source>
</reference>
<evidence type="ECO:0000313" key="7">
    <source>
        <dbReference type="RefSeq" id="XP_022235573.1"/>
    </source>
</evidence>
<evidence type="ECO:0000256" key="1">
    <source>
        <dbReference type="ARBA" id="ARBA00004613"/>
    </source>
</evidence>
<dbReference type="PANTHER" id="PTHR11610">
    <property type="entry name" value="LIPASE"/>
    <property type="match status" value="1"/>
</dbReference>
<dbReference type="InterPro" id="IPR029058">
    <property type="entry name" value="AB_hydrolase_fold"/>
</dbReference>
<dbReference type="SUPFAM" id="SSF53474">
    <property type="entry name" value="alpha/beta-Hydrolases"/>
    <property type="match status" value="1"/>
</dbReference>
<feature type="non-terminal residue" evidence="7">
    <location>
        <position position="1"/>
    </location>
</feature>
<dbReference type="Proteomes" id="UP000694941">
    <property type="component" value="Unplaced"/>
</dbReference>
<evidence type="ECO:0000256" key="4">
    <source>
        <dbReference type="RuleBase" id="RU004262"/>
    </source>
</evidence>
<evidence type="ECO:0000259" key="5">
    <source>
        <dbReference type="Pfam" id="PF00151"/>
    </source>
</evidence>
<comment type="similarity">
    <text evidence="2 4">Belongs to the AB hydrolase superfamily. Lipase family.</text>
</comment>
<dbReference type="InterPro" id="IPR013818">
    <property type="entry name" value="Lipase"/>
</dbReference>
<keyword evidence="6" id="KW-1185">Reference proteome</keyword>
<organism evidence="6 7">
    <name type="scientific">Limulus polyphemus</name>
    <name type="common">Atlantic horseshoe crab</name>
    <dbReference type="NCBI Taxonomy" id="6850"/>
    <lineage>
        <taxon>Eukaryota</taxon>
        <taxon>Metazoa</taxon>
        <taxon>Ecdysozoa</taxon>
        <taxon>Arthropoda</taxon>
        <taxon>Chelicerata</taxon>
        <taxon>Merostomata</taxon>
        <taxon>Xiphosura</taxon>
        <taxon>Limulidae</taxon>
        <taxon>Limulus</taxon>
    </lineage>
</organism>
<evidence type="ECO:0000256" key="2">
    <source>
        <dbReference type="ARBA" id="ARBA00010701"/>
    </source>
</evidence>
<dbReference type="GeneID" id="111083368"/>
<proteinExistence type="inferred from homology"/>
<dbReference type="RefSeq" id="XP_022235573.1">
    <property type="nucleotide sequence ID" value="XM_022379865.1"/>
</dbReference>
<gene>
    <name evidence="7" type="primary">LOC111083368</name>
</gene>
<keyword evidence="3" id="KW-0964">Secreted</keyword>
<comment type="subcellular location">
    <subcellularLocation>
        <location evidence="1">Secreted</location>
    </subcellularLocation>
</comment>